<keyword evidence="3" id="KW-1185">Reference proteome</keyword>
<accession>A0AAV5J761</accession>
<evidence type="ECO:0000313" key="2">
    <source>
        <dbReference type="EMBL" id="GKV05828.1"/>
    </source>
</evidence>
<feature type="compositionally biased region" description="Acidic residues" evidence="1">
    <location>
        <begin position="193"/>
        <end position="209"/>
    </location>
</feature>
<feature type="compositionally biased region" description="Polar residues" evidence="1">
    <location>
        <begin position="142"/>
        <end position="151"/>
    </location>
</feature>
<organism evidence="2 3">
    <name type="scientific">Rubroshorea leprosula</name>
    <dbReference type="NCBI Taxonomy" id="152421"/>
    <lineage>
        <taxon>Eukaryota</taxon>
        <taxon>Viridiplantae</taxon>
        <taxon>Streptophyta</taxon>
        <taxon>Embryophyta</taxon>
        <taxon>Tracheophyta</taxon>
        <taxon>Spermatophyta</taxon>
        <taxon>Magnoliopsida</taxon>
        <taxon>eudicotyledons</taxon>
        <taxon>Gunneridae</taxon>
        <taxon>Pentapetalae</taxon>
        <taxon>rosids</taxon>
        <taxon>malvids</taxon>
        <taxon>Malvales</taxon>
        <taxon>Dipterocarpaceae</taxon>
        <taxon>Rubroshorea</taxon>
    </lineage>
</organism>
<sequence length="509" mass="55857">MVIINDEVNEENTTYKKKEESPPVVTEFHSQWQQPSSQGSSGPIPNQWQHYYHPVGSSDPSSTYGISAQREQMKVSGLTNMPVNAGPLQSISTTSDTPRSSGSKQMMPEMPAPGPSKSKKRTSETSGNSNPIPSRSDVPGVSSASSQTIKNTAGKEESLDGILVKEAIATLMGRCSAKNVQMEGNEQKMQREDVDETVPQEQNGEEEENVDGKEEAAGTGDEESNEELNPAPLNFAVPENCDFNALSLELRESILKATGKLKTQVKQRNKACLVGKERTSFNDLPDSVMQMVNNFVAYYYHETSGGFFRSIIEIARFMLREEYPTKGKSLKEDVVPVDQELQVHNGRGRSNVDLDLNAALKEGTIGNQVKNGGSSTSQISAPLKPPHKMLKRKIEGRDCEAATEETDSVLPPNLETVGPNSEPVRELDLPVPADGFAATENLESFMQQLSAFDVAFPTEMNDSDFTYGANHVFDDNDQLIDDIETCESLEDLYNFLHGNNGKKPNNDLP</sequence>
<feature type="region of interest" description="Disordered" evidence="1">
    <location>
        <begin position="181"/>
        <end position="229"/>
    </location>
</feature>
<feature type="region of interest" description="Disordered" evidence="1">
    <location>
        <begin position="1"/>
        <end position="156"/>
    </location>
</feature>
<dbReference type="AlphaFoldDB" id="A0AAV5J761"/>
<feature type="compositionally biased region" description="Polar residues" evidence="1">
    <location>
        <begin position="124"/>
        <end position="133"/>
    </location>
</feature>
<evidence type="ECO:0000256" key="1">
    <source>
        <dbReference type="SAM" id="MobiDB-lite"/>
    </source>
</evidence>
<feature type="compositionally biased region" description="Polar residues" evidence="1">
    <location>
        <begin position="77"/>
        <end position="104"/>
    </location>
</feature>
<dbReference type="Proteomes" id="UP001054252">
    <property type="component" value="Unassembled WGS sequence"/>
</dbReference>
<reference evidence="2 3" key="1">
    <citation type="journal article" date="2021" name="Commun. Biol.">
        <title>The genome of Shorea leprosula (Dipterocarpaceae) highlights the ecological relevance of drought in aseasonal tropical rainforests.</title>
        <authorList>
            <person name="Ng K.K.S."/>
            <person name="Kobayashi M.J."/>
            <person name="Fawcett J.A."/>
            <person name="Hatakeyama M."/>
            <person name="Paape T."/>
            <person name="Ng C.H."/>
            <person name="Ang C.C."/>
            <person name="Tnah L.H."/>
            <person name="Lee C.T."/>
            <person name="Nishiyama T."/>
            <person name="Sese J."/>
            <person name="O'Brien M.J."/>
            <person name="Copetti D."/>
            <person name="Mohd Noor M.I."/>
            <person name="Ong R.C."/>
            <person name="Putra M."/>
            <person name="Sireger I.Z."/>
            <person name="Indrioko S."/>
            <person name="Kosugi Y."/>
            <person name="Izuno A."/>
            <person name="Isagi Y."/>
            <person name="Lee S.L."/>
            <person name="Shimizu K.K."/>
        </authorList>
    </citation>
    <scope>NUCLEOTIDE SEQUENCE [LARGE SCALE GENOMIC DNA]</scope>
    <source>
        <strain evidence="2">214</strain>
    </source>
</reference>
<proteinExistence type="predicted"/>
<name>A0AAV5J761_9ROSI</name>
<dbReference type="EMBL" id="BPVZ01000024">
    <property type="protein sequence ID" value="GKV05828.1"/>
    <property type="molecule type" value="Genomic_DNA"/>
</dbReference>
<feature type="compositionally biased region" description="Low complexity" evidence="1">
    <location>
        <begin position="30"/>
        <end position="43"/>
    </location>
</feature>
<gene>
    <name evidence="2" type="ORF">SLEP1_g17792</name>
</gene>
<comment type="caution">
    <text evidence="2">The sequence shown here is derived from an EMBL/GenBank/DDBJ whole genome shotgun (WGS) entry which is preliminary data.</text>
</comment>
<evidence type="ECO:0000313" key="3">
    <source>
        <dbReference type="Proteomes" id="UP001054252"/>
    </source>
</evidence>
<feature type="compositionally biased region" description="Polar residues" evidence="1">
    <location>
        <begin position="58"/>
        <end position="70"/>
    </location>
</feature>
<protein>
    <submittedName>
        <fullName evidence="2">Uncharacterized protein</fullName>
    </submittedName>
</protein>